<name>A0A934KLH6_9BACT</name>
<reference evidence="2 3" key="1">
    <citation type="submission" date="2020-10" db="EMBL/GenBank/DDBJ databases">
        <title>Ca. Dormibacterota MAGs.</title>
        <authorList>
            <person name="Montgomery K."/>
        </authorList>
    </citation>
    <scope>NUCLEOTIDE SEQUENCE [LARGE SCALE GENOMIC DNA]</scope>
    <source>
        <strain evidence="2">SC8811_S16_3</strain>
    </source>
</reference>
<comment type="caution">
    <text evidence="2">The sequence shown here is derived from an EMBL/GenBank/DDBJ whole genome shotgun (WGS) entry which is preliminary data.</text>
</comment>
<accession>A0A934KLH6</accession>
<feature type="domain" description="DUF4097" evidence="1">
    <location>
        <begin position="22"/>
        <end position="214"/>
    </location>
</feature>
<dbReference type="Pfam" id="PF13349">
    <property type="entry name" value="DUF4097"/>
    <property type="match status" value="1"/>
</dbReference>
<evidence type="ECO:0000313" key="3">
    <source>
        <dbReference type="Proteomes" id="UP000620075"/>
    </source>
</evidence>
<dbReference type="PANTHER" id="PTHR34094">
    <property type="match status" value="1"/>
</dbReference>
<organism evidence="2 3">
    <name type="scientific">Candidatus Dormiibacter inghamiae</name>
    <dbReference type="NCBI Taxonomy" id="3127013"/>
    <lineage>
        <taxon>Bacteria</taxon>
        <taxon>Bacillati</taxon>
        <taxon>Candidatus Dormiibacterota</taxon>
        <taxon>Candidatus Dormibacteria</taxon>
        <taxon>Candidatus Dormibacterales</taxon>
        <taxon>Candidatus Dormibacteraceae</taxon>
        <taxon>Candidatus Dormiibacter</taxon>
    </lineage>
</organism>
<sequence length="294" mass="30514">MPTFDTPEPISVTLDLVVGDARIIAGDRDDTVVEVRPSDASHEPDVRTAEQTRVEYTAGRLLIKAPKHRALGLFGKAGSIDVTIDLPAGSHLQGDAAVATWRSAGRLGECRVKTTTGDIQLDHTGTLDLNTGAGAIAVDRVAGNAEVTTGAGRVRLREIDGAAVIKNSNGDNWVGVVTGDLRVNAANGDISVGLANAGVTASTANGDVRIGEAARGSASLKSGFGQIEIGIRAGTAARLDVHTKFGRVRNHMDVADSPEPSDETVEVSARTGYGDIAIRRSLNPGNGLIEKEAL</sequence>
<dbReference type="RefSeq" id="WP_338181553.1">
    <property type="nucleotide sequence ID" value="NZ_JAEKNQ010000054.1"/>
</dbReference>
<proteinExistence type="predicted"/>
<dbReference type="PANTHER" id="PTHR34094:SF1">
    <property type="entry name" value="PROTEIN FAM185A"/>
    <property type="match status" value="1"/>
</dbReference>
<dbReference type="AlphaFoldDB" id="A0A934KLH6"/>
<evidence type="ECO:0000259" key="1">
    <source>
        <dbReference type="Pfam" id="PF13349"/>
    </source>
</evidence>
<protein>
    <submittedName>
        <fullName evidence="2">DUF4097 family beta strand repeat protein</fullName>
    </submittedName>
</protein>
<dbReference type="Proteomes" id="UP000620075">
    <property type="component" value="Unassembled WGS sequence"/>
</dbReference>
<dbReference type="InterPro" id="IPR025164">
    <property type="entry name" value="Toastrack_DUF4097"/>
</dbReference>
<dbReference type="EMBL" id="JAEKNQ010000054">
    <property type="protein sequence ID" value="MBJ7604245.1"/>
    <property type="molecule type" value="Genomic_DNA"/>
</dbReference>
<gene>
    <name evidence="2" type="ORF">JF888_13815</name>
</gene>
<evidence type="ECO:0000313" key="2">
    <source>
        <dbReference type="EMBL" id="MBJ7604245.1"/>
    </source>
</evidence>